<feature type="region of interest" description="Disordered" evidence="1">
    <location>
        <begin position="921"/>
        <end position="941"/>
    </location>
</feature>
<name>A0AAE0X852_9PEZI</name>
<reference evidence="2" key="2">
    <citation type="submission" date="2023-06" db="EMBL/GenBank/DDBJ databases">
        <authorList>
            <consortium name="Lawrence Berkeley National Laboratory"/>
            <person name="Haridas S."/>
            <person name="Hensen N."/>
            <person name="Bonometti L."/>
            <person name="Westerberg I."/>
            <person name="Brannstrom I.O."/>
            <person name="Guillou S."/>
            <person name="Cros-Aarteil S."/>
            <person name="Calhoun S."/>
            <person name="Kuo A."/>
            <person name="Mondo S."/>
            <person name="Pangilinan J."/>
            <person name="Riley R."/>
            <person name="Labutti K."/>
            <person name="Andreopoulos B."/>
            <person name="Lipzen A."/>
            <person name="Chen C."/>
            <person name="Yanf M."/>
            <person name="Daum C."/>
            <person name="Ng V."/>
            <person name="Clum A."/>
            <person name="Steindorff A."/>
            <person name="Ohm R."/>
            <person name="Martin F."/>
            <person name="Silar P."/>
            <person name="Natvig D."/>
            <person name="Lalanne C."/>
            <person name="Gautier V."/>
            <person name="Ament-Velasquez S.L."/>
            <person name="Kruys A."/>
            <person name="Hutchinson M.I."/>
            <person name="Powell A.J."/>
            <person name="Barry K."/>
            <person name="Miller A.N."/>
            <person name="Grigoriev I.V."/>
            <person name="Debuchy R."/>
            <person name="Gladieux P."/>
            <person name="Thoren M.H."/>
            <person name="Johannesson H."/>
        </authorList>
    </citation>
    <scope>NUCLEOTIDE SEQUENCE</scope>
    <source>
        <strain evidence="2">CBS 314.62</strain>
    </source>
</reference>
<feature type="region of interest" description="Disordered" evidence="1">
    <location>
        <begin position="410"/>
        <end position="463"/>
    </location>
</feature>
<accession>A0AAE0X852</accession>
<proteinExistence type="predicted"/>
<dbReference type="EMBL" id="JAULSO010000002">
    <property type="protein sequence ID" value="KAK3687830.1"/>
    <property type="molecule type" value="Genomic_DNA"/>
</dbReference>
<feature type="region of interest" description="Disordered" evidence="1">
    <location>
        <begin position="108"/>
        <end position="140"/>
    </location>
</feature>
<feature type="region of interest" description="Disordered" evidence="1">
    <location>
        <begin position="770"/>
        <end position="792"/>
    </location>
</feature>
<dbReference type="AlphaFoldDB" id="A0AAE0X852"/>
<feature type="region of interest" description="Disordered" evidence="1">
    <location>
        <begin position="822"/>
        <end position="843"/>
    </location>
</feature>
<comment type="caution">
    <text evidence="2">The sequence shown here is derived from an EMBL/GenBank/DDBJ whole genome shotgun (WGS) entry which is preliminary data.</text>
</comment>
<keyword evidence="3" id="KW-1185">Reference proteome</keyword>
<dbReference type="Proteomes" id="UP001270362">
    <property type="component" value="Unassembled WGS sequence"/>
</dbReference>
<organism evidence="2 3">
    <name type="scientific">Podospora appendiculata</name>
    <dbReference type="NCBI Taxonomy" id="314037"/>
    <lineage>
        <taxon>Eukaryota</taxon>
        <taxon>Fungi</taxon>
        <taxon>Dikarya</taxon>
        <taxon>Ascomycota</taxon>
        <taxon>Pezizomycotina</taxon>
        <taxon>Sordariomycetes</taxon>
        <taxon>Sordariomycetidae</taxon>
        <taxon>Sordariales</taxon>
        <taxon>Podosporaceae</taxon>
        <taxon>Podospora</taxon>
    </lineage>
</organism>
<evidence type="ECO:0000256" key="1">
    <source>
        <dbReference type="SAM" id="MobiDB-lite"/>
    </source>
</evidence>
<feature type="region of interest" description="Disordered" evidence="1">
    <location>
        <begin position="719"/>
        <end position="746"/>
    </location>
</feature>
<evidence type="ECO:0000313" key="3">
    <source>
        <dbReference type="Proteomes" id="UP001270362"/>
    </source>
</evidence>
<sequence>MSMIAASQIAHRTRCGRAASLGALCSPPSVAAAVLRHPDQQQRAFRFVRLWAWSSYLDPEFQRDMDRRHRHLRHKYTDSLNRRLSWEKHPLAEDARSALKRVSKCYWRPSSKDSRPGGRYVNLDAVSKSSDNPEGIRPGRNIEDVERAPLEDLLFGKSSLDLFDKELSPFASKKHRRRNQPMPDEPSPITAEASQSAETDYIIDPITNRKVPKSTIEALRSSLQVDEPVEHPITSFKSYRSMFAPPIALDVKDAQAPIFYDGPPPAAELKKYSQVDISDVPWNTPAPSSGIEDAWSSDKTPISWHHSDGIAPTSMAGGPSWGLETQIGKDYTDLHLYKPVMDKAPKHSTEDPTPKYKDLDKYGAIKHQEPHGKASQEQPSQEYKDLHKYDAVKFQELDGKSATEQPIQDYTDLNQYGPVKCQEPDGSPAMGQPAQKYSDLDTYGPVKSNEPDGKYKGSVETAVDPEELSKYQAFRSHEPDGKYAPIFAAPTPDPAELAQYATPFRSHEPDGKYAANSQSTSDGAELAGYQAFRSHEPDGKYVDGARKADVDSEVESYGAFRGHEPDGQYQAVRSDEPNGKSAVQEEPNIEAPDLGNHEAFSYEDSESKIAPPTNQGAEGDLFEYSAARPNEPDGKKTSEVQQESYDSAELNQYQAVRWNEPDGKPAEQQAAEATILEAKLEPKSHYRELLESLMTQTGQHNALTGNYVRDFPEEFATSWARKDSDPNSPLLPQVSGAPSAINDNISKQPGHLEVKADSAETLQPALERFNKPGRSHANKYSSPAQLDPFTHEPKGLETSYAEECGDNVSPFVKVYGATKGDSNAAESASSAADPNPPSPPTPTIYKILVFNPDKQAVEIAETTSAVLDKAAPLTPADVLLRISNPHHFLSHFPLLQEQGFEIVSGSGDVLIFRKVQQPGPSDNAASVPHTAEAIPNPTPVNPIDMTGSLRNLTVAAGRFASPTGFVNFDLPPPNVAPIDPPPRFVSGIDVRREEPVFSGPKRESKRKRTKSLPLRMAVGAVWVAGVSYSLGVVGEYFKSGGSDGNGPRGL</sequence>
<evidence type="ECO:0000313" key="2">
    <source>
        <dbReference type="EMBL" id="KAK3687830.1"/>
    </source>
</evidence>
<reference evidence="2" key="1">
    <citation type="journal article" date="2023" name="Mol. Phylogenet. Evol.">
        <title>Genome-scale phylogeny and comparative genomics of the fungal order Sordariales.</title>
        <authorList>
            <person name="Hensen N."/>
            <person name="Bonometti L."/>
            <person name="Westerberg I."/>
            <person name="Brannstrom I.O."/>
            <person name="Guillou S."/>
            <person name="Cros-Aarteil S."/>
            <person name="Calhoun S."/>
            <person name="Haridas S."/>
            <person name="Kuo A."/>
            <person name="Mondo S."/>
            <person name="Pangilinan J."/>
            <person name="Riley R."/>
            <person name="LaButti K."/>
            <person name="Andreopoulos B."/>
            <person name="Lipzen A."/>
            <person name="Chen C."/>
            <person name="Yan M."/>
            <person name="Daum C."/>
            <person name="Ng V."/>
            <person name="Clum A."/>
            <person name="Steindorff A."/>
            <person name="Ohm R.A."/>
            <person name="Martin F."/>
            <person name="Silar P."/>
            <person name="Natvig D.O."/>
            <person name="Lalanne C."/>
            <person name="Gautier V."/>
            <person name="Ament-Velasquez S.L."/>
            <person name="Kruys A."/>
            <person name="Hutchinson M.I."/>
            <person name="Powell A.J."/>
            <person name="Barry K."/>
            <person name="Miller A.N."/>
            <person name="Grigoriev I.V."/>
            <person name="Debuchy R."/>
            <person name="Gladieux P."/>
            <person name="Hiltunen Thoren M."/>
            <person name="Johannesson H."/>
        </authorList>
    </citation>
    <scope>NUCLEOTIDE SEQUENCE</scope>
    <source>
        <strain evidence="2">CBS 314.62</strain>
    </source>
</reference>
<feature type="compositionally biased region" description="Low complexity" evidence="1">
    <location>
        <begin position="822"/>
        <end position="833"/>
    </location>
</feature>
<feature type="region of interest" description="Disordered" evidence="1">
    <location>
        <begin position="557"/>
        <end position="647"/>
    </location>
</feature>
<feature type="region of interest" description="Disordered" evidence="1">
    <location>
        <begin position="171"/>
        <end position="197"/>
    </location>
</feature>
<protein>
    <submittedName>
        <fullName evidence="2">Uncharacterized protein</fullName>
    </submittedName>
</protein>
<gene>
    <name evidence="2" type="ORF">B0T22DRAFT_139907</name>
</gene>